<dbReference type="InterPro" id="IPR029039">
    <property type="entry name" value="Flavoprotein-like_sf"/>
</dbReference>
<organism evidence="2 3">
    <name type="scientific">Eubacterium ramulus</name>
    <dbReference type="NCBI Taxonomy" id="39490"/>
    <lineage>
        <taxon>Bacteria</taxon>
        <taxon>Bacillati</taxon>
        <taxon>Bacillota</taxon>
        <taxon>Clostridia</taxon>
        <taxon>Eubacteriales</taxon>
        <taxon>Eubacteriaceae</taxon>
        <taxon>Eubacterium</taxon>
    </lineage>
</organism>
<evidence type="ECO:0000259" key="1">
    <source>
        <dbReference type="Pfam" id="PF12724"/>
    </source>
</evidence>
<dbReference type="OrthoDB" id="4564047at2"/>
<evidence type="ECO:0000313" key="2">
    <source>
        <dbReference type="EMBL" id="PWE87957.1"/>
    </source>
</evidence>
<accession>A0A2V1JSW7</accession>
<proteinExistence type="predicted"/>
<feature type="domain" description="Flavodoxin" evidence="1">
    <location>
        <begin position="5"/>
        <end position="93"/>
    </location>
</feature>
<dbReference type="Gene3D" id="3.40.50.360">
    <property type="match status" value="1"/>
</dbReference>
<dbReference type="GO" id="GO:0006783">
    <property type="term" value="P:heme biosynthetic process"/>
    <property type="evidence" value="ECO:0007669"/>
    <property type="project" value="TreeGrafter"/>
</dbReference>
<dbReference type="PANTHER" id="PTHR38030:SF2">
    <property type="entry name" value="PROTOPORPHYRINOGEN IX DEHYDROGENASE [QUINONE]"/>
    <property type="match status" value="1"/>
</dbReference>
<name>A0A2V1JSW7_EUBRA</name>
<gene>
    <name evidence="2" type="ORF">LG34_01115</name>
</gene>
<dbReference type="InterPro" id="IPR026816">
    <property type="entry name" value="Flavodoxin_dom"/>
</dbReference>
<keyword evidence="3" id="KW-1185">Reference proteome</keyword>
<protein>
    <submittedName>
        <fullName evidence="2">Flavodoxin</fullName>
    </submittedName>
</protein>
<dbReference type="GO" id="GO:0010181">
    <property type="term" value="F:FMN binding"/>
    <property type="evidence" value="ECO:0007669"/>
    <property type="project" value="TreeGrafter"/>
</dbReference>
<dbReference type="SUPFAM" id="SSF52218">
    <property type="entry name" value="Flavoproteins"/>
    <property type="match status" value="1"/>
</dbReference>
<dbReference type="GO" id="GO:0070819">
    <property type="term" value="F:menaquinone-dependent protoporphyrinogen oxidase activity"/>
    <property type="evidence" value="ECO:0007669"/>
    <property type="project" value="TreeGrafter"/>
</dbReference>
<comment type="caution">
    <text evidence="2">The sequence shown here is derived from an EMBL/GenBank/DDBJ whole genome shotgun (WGS) entry which is preliminary data.</text>
</comment>
<dbReference type="Pfam" id="PF12724">
    <property type="entry name" value="Flavodoxin_5"/>
    <property type="match status" value="1"/>
</dbReference>
<dbReference type="PANTHER" id="PTHR38030">
    <property type="entry name" value="PROTOPORPHYRINOGEN IX DEHYDROGENASE [MENAQUINONE]"/>
    <property type="match status" value="1"/>
</dbReference>
<dbReference type="AlphaFoldDB" id="A0A2V1JSW7"/>
<reference evidence="2 3" key="1">
    <citation type="submission" date="2014-09" db="EMBL/GenBank/DDBJ databases">
        <title>Butyrate-producing bacteria isolated from human gut.</title>
        <authorList>
            <person name="Zhang Q."/>
            <person name="Zhao L."/>
        </authorList>
    </citation>
    <scope>NUCLEOTIDE SEQUENCE [LARGE SCALE GENOMIC DNA]</scope>
    <source>
        <strain evidence="2 3">21</strain>
    </source>
</reference>
<sequence length="145" mass="15635">MKSVIIYASTHHGNTKKVVEAISKECGVDLVDATKVPEKDLSGYDAIGFASGIYASKFHQSVLNFASVNLPEDKKIFYICTYGAKGSYKSIEKVTAGRNATLLGTFGCKGYNTFGPFKLIGGTGKGCPTEKDLQAAVDFYKELDK</sequence>
<dbReference type="RefSeq" id="WP_109214475.1">
    <property type="nucleotide sequence ID" value="NZ_CABMEW010000004.1"/>
</dbReference>
<dbReference type="EMBL" id="JRFU01000009">
    <property type="protein sequence ID" value="PWE87957.1"/>
    <property type="molecule type" value="Genomic_DNA"/>
</dbReference>
<dbReference type="Proteomes" id="UP000245288">
    <property type="component" value="Unassembled WGS sequence"/>
</dbReference>
<dbReference type="InterPro" id="IPR052200">
    <property type="entry name" value="Protoporphyrinogen_IX_DH"/>
</dbReference>
<evidence type="ECO:0000313" key="3">
    <source>
        <dbReference type="Proteomes" id="UP000245288"/>
    </source>
</evidence>